<reference evidence="5" key="1">
    <citation type="submission" date="2021-11" db="EMBL/GenBank/DDBJ databases">
        <authorList>
            <consortium name="Genoscope - CEA"/>
            <person name="William W."/>
        </authorList>
    </citation>
    <scope>NUCLEOTIDE SEQUENCE</scope>
</reference>
<evidence type="ECO:0000256" key="1">
    <source>
        <dbReference type="ARBA" id="ARBA00022737"/>
    </source>
</evidence>
<dbReference type="Gene3D" id="1.25.40.20">
    <property type="entry name" value="Ankyrin repeat-containing domain"/>
    <property type="match status" value="1"/>
</dbReference>
<evidence type="ECO:0000256" key="4">
    <source>
        <dbReference type="SAM" id="MobiDB-lite"/>
    </source>
</evidence>
<dbReference type="InterPro" id="IPR002110">
    <property type="entry name" value="Ankyrin_rpt"/>
</dbReference>
<feature type="compositionally biased region" description="Basic and acidic residues" evidence="4">
    <location>
        <begin position="104"/>
        <end position="125"/>
    </location>
</feature>
<dbReference type="AlphaFoldDB" id="A0A8J2WS70"/>
<evidence type="ECO:0000313" key="6">
    <source>
        <dbReference type="Proteomes" id="UP000789595"/>
    </source>
</evidence>
<dbReference type="PROSITE" id="PS50088">
    <property type="entry name" value="ANK_REPEAT"/>
    <property type="match status" value="1"/>
</dbReference>
<dbReference type="PANTHER" id="PTHR24171:SF9">
    <property type="entry name" value="ANKYRIN REPEAT DOMAIN-CONTAINING PROTEIN 39"/>
    <property type="match status" value="1"/>
</dbReference>
<accession>A0A8J2WS70</accession>
<organism evidence="5 6">
    <name type="scientific">Pelagomonas calceolata</name>
    <dbReference type="NCBI Taxonomy" id="35677"/>
    <lineage>
        <taxon>Eukaryota</taxon>
        <taxon>Sar</taxon>
        <taxon>Stramenopiles</taxon>
        <taxon>Ochrophyta</taxon>
        <taxon>Pelagophyceae</taxon>
        <taxon>Pelagomonadales</taxon>
        <taxon>Pelagomonadaceae</taxon>
        <taxon>Pelagomonas</taxon>
    </lineage>
</organism>
<feature type="region of interest" description="Disordered" evidence="4">
    <location>
        <begin position="523"/>
        <end position="545"/>
    </location>
</feature>
<dbReference type="SUPFAM" id="SSF48403">
    <property type="entry name" value="Ankyrin repeat"/>
    <property type="match status" value="1"/>
</dbReference>
<dbReference type="SMART" id="SM00248">
    <property type="entry name" value="ANK"/>
    <property type="match status" value="3"/>
</dbReference>
<keyword evidence="2 3" id="KW-0040">ANK repeat</keyword>
<keyword evidence="6" id="KW-1185">Reference proteome</keyword>
<proteinExistence type="predicted"/>
<evidence type="ECO:0000256" key="2">
    <source>
        <dbReference type="ARBA" id="ARBA00023043"/>
    </source>
</evidence>
<dbReference type="InterPro" id="IPR036770">
    <property type="entry name" value="Ankyrin_rpt-contain_sf"/>
</dbReference>
<dbReference type="Proteomes" id="UP000789595">
    <property type="component" value="Unassembled WGS sequence"/>
</dbReference>
<evidence type="ECO:0000256" key="3">
    <source>
        <dbReference type="PROSITE-ProRule" id="PRU00023"/>
    </source>
</evidence>
<dbReference type="PANTHER" id="PTHR24171">
    <property type="entry name" value="ANKYRIN REPEAT DOMAIN-CONTAINING PROTEIN 39-RELATED"/>
    <property type="match status" value="1"/>
</dbReference>
<sequence>MAAQTSRMESVALSRVSEAPATTLKKAMEILVDCGQGEAVIAALDEAQQSQQADDNLARLCQQTLDHIAREKVDRAAVGEQLLRKAPADLVGEIQGFAAPAPTEPRRVRQKRERDAAEANERRNERRSVAARPLLELLRRRRHEGHVNIKSVEAVLLDAAEDEPLDADAIDSRRLLSCAPSDPVGAWLDAVTIPRPPAAGEKRWVDDFGYGMEHEAISLLYAACSLGDLETVKLFLRHGACVHAGSRHNDCGRANKGHPLEGALGPPGRSPACALAILDAWMVDDDTGLSGYPDSDGSEPYLDDDSTLRRNPLHDACRLDDDADALTVAKKLVELGARVDATTGDSLRPLHIACERGHAKLVAFLLREGADPAAPGEQFEFDDETGIDFMLQLNACGTPLEICEAYGYEDCAGMIRKALGKAAPTEPTTPDAYRRDLETVRACVGRDFWRYYGLKGKGIGHHRRIASDDAFPKTTPSDVDSAFRRLKDQVFELREYQARRREPELYAKWEAWEKSEAGLAWRRGGDYESDSDSDPFAGPFGTPDY</sequence>
<dbReference type="Pfam" id="PF00023">
    <property type="entry name" value="Ank"/>
    <property type="match status" value="2"/>
</dbReference>
<dbReference type="EMBL" id="CAKKNE010000006">
    <property type="protein sequence ID" value="CAH0378710.1"/>
    <property type="molecule type" value="Genomic_DNA"/>
</dbReference>
<feature type="region of interest" description="Disordered" evidence="4">
    <location>
        <begin position="94"/>
        <end position="125"/>
    </location>
</feature>
<dbReference type="PROSITE" id="PS50297">
    <property type="entry name" value="ANK_REP_REGION"/>
    <property type="match status" value="1"/>
</dbReference>
<evidence type="ECO:0000313" key="5">
    <source>
        <dbReference type="EMBL" id="CAH0378710.1"/>
    </source>
</evidence>
<gene>
    <name evidence="5" type="ORF">PECAL_6P03050</name>
</gene>
<keyword evidence="1" id="KW-0677">Repeat</keyword>
<comment type="caution">
    <text evidence="5">The sequence shown here is derived from an EMBL/GenBank/DDBJ whole genome shotgun (WGS) entry which is preliminary data.</text>
</comment>
<protein>
    <submittedName>
        <fullName evidence="5">Uncharacterized protein</fullName>
    </submittedName>
</protein>
<feature type="repeat" description="ANK" evidence="3">
    <location>
        <begin position="345"/>
        <end position="377"/>
    </location>
</feature>
<name>A0A8J2WS70_9STRA</name>